<feature type="compositionally biased region" description="Polar residues" evidence="1">
    <location>
        <begin position="579"/>
        <end position="589"/>
    </location>
</feature>
<comment type="caution">
    <text evidence="3">The sequence shown here is derived from an EMBL/GenBank/DDBJ whole genome shotgun (WGS) entry which is preliminary data.</text>
</comment>
<dbReference type="PANTHER" id="PTHR46965:SF1">
    <property type="entry name" value="BTB_POZ DOMAIN-CONTAINING PROTEIN 19"/>
    <property type="match status" value="1"/>
</dbReference>
<evidence type="ECO:0000313" key="4">
    <source>
        <dbReference type="Proteomes" id="UP001149090"/>
    </source>
</evidence>
<dbReference type="InterPro" id="IPR000210">
    <property type="entry name" value="BTB/POZ_dom"/>
</dbReference>
<feature type="compositionally biased region" description="Basic residues" evidence="1">
    <location>
        <begin position="439"/>
        <end position="453"/>
    </location>
</feature>
<reference evidence="3" key="1">
    <citation type="submission" date="2022-10" db="EMBL/GenBank/DDBJ databases">
        <title>Novel sulphate-reducing endosymbionts in the free-living metamonad Anaeramoeba.</title>
        <authorList>
            <person name="Jerlstrom-Hultqvist J."/>
            <person name="Cepicka I."/>
            <person name="Gallot-Lavallee L."/>
            <person name="Salas-Leiva D."/>
            <person name="Curtis B.A."/>
            <person name="Zahonova K."/>
            <person name="Pipaliya S."/>
            <person name="Dacks J."/>
            <person name="Roger A.J."/>
        </authorList>
    </citation>
    <scope>NUCLEOTIDE SEQUENCE</scope>
    <source>
        <strain evidence="3">BMAN</strain>
    </source>
</reference>
<gene>
    <name evidence="3" type="ORF">M0811_02288</name>
</gene>
<feature type="region of interest" description="Disordered" evidence="1">
    <location>
        <begin position="1"/>
        <end position="68"/>
    </location>
</feature>
<keyword evidence="4" id="KW-1185">Reference proteome</keyword>
<evidence type="ECO:0000256" key="1">
    <source>
        <dbReference type="SAM" id="MobiDB-lite"/>
    </source>
</evidence>
<dbReference type="PANTHER" id="PTHR46965">
    <property type="entry name" value="BTB/POZ DOMAIN-CONTAINING PROTEIN 19"/>
    <property type="match status" value="1"/>
</dbReference>
<feature type="domain" description="BTB" evidence="2">
    <location>
        <begin position="86"/>
        <end position="151"/>
    </location>
</feature>
<feature type="compositionally biased region" description="Basic residues" evidence="1">
    <location>
        <begin position="467"/>
        <end position="479"/>
    </location>
</feature>
<feature type="compositionally biased region" description="Acidic residues" evidence="1">
    <location>
        <begin position="35"/>
        <end position="50"/>
    </location>
</feature>
<feature type="compositionally biased region" description="Acidic residues" evidence="1">
    <location>
        <begin position="590"/>
        <end position="610"/>
    </location>
</feature>
<protein>
    <submittedName>
        <fullName evidence="3">Rim-binding protein isoform f</fullName>
    </submittedName>
</protein>
<accession>A0A9Q0LAZ2</accession>
<feature type="compositionally biased region" description="Basic residues" evidence="1">
    <location>
        <begin position="554"/>
        <end position="578"/>
    </location>
</feature>
<dbReference type="InterPro" id="IPR042846">
    <property type="entry name" value="BTBD19"/>
</dbReference>
<dbReference type="AlphaFoldDB" id="A0A9Q0LAZ2"/>
<feature type="compositionally biased region" description="Basic and acidic residues" evidence="1">
    <location>
        <begin position="375"/>
        <end position="390"/>
    </location>
</feature>
<feature type="compositionally biased region" description="Basic and acidic residues" evidence="1">
    <location>
        <begin position="21"/>
        <end position="34"/>
    </location>
</feature>
<dbReference type="OrthoDB" id="45365at2759"/>
<dbReference type="EMBL" id="JAPDFW010000103">
    <property type="protein sequence ID" value="KAJ5069711.1"/>
    <property type="molecule type" value="Genomic_DNA"/>
</dbReference>
<dbReference type="SUPFAM" id="SSF54695">
    <property type="entry name" value="POZ domain"/>
    <property type="match status" value="1"/>
</dbReference>
<feature type="compositionally biased region" description="Basic and acidic residues" evidence="1">
    <location>
        <begin position="454"/>
        <end position="466"/>
    </location>
</feature>
<feature type="compositionally biased region" description="Basic residues" evidence="1">
    <location>
        <begin position="516"/>
        <end position="534"/>
    </location>
</feature>
<dbReference type="CDD" id="cd18186">
    <property type="entry name" value="BTB_POZ_ZBTB_KLHL-like"/>
    <property type="match status" value="1"/>
</dbReference>
<organism evidence="3 4">
    <name type="scientific">Anaeramoeba ignava</name>
    <name type="common">Anaerobic marine amoeba</name>
    <dbReference type="NCBI Taxonomy" id="1746090"/>
    <lineage>
        <taxon>Eukaryota</taxon>
        <taxon>Metamonada</taxon>
        <taxon>Anaeramoebidae</taxon>
        <taxon>Anaeramoeba</taxon>
    </lineage>
</organism>
<dbReference type="Proteomes" id="UP001149090">
    <property type="component" value="Unassembled WGS sequence"/>
</dbReference>
<dbReference type="Pfam" id="PF00651">
    <property type="entry name" value="BTB"/>
    <property type="match status" value="1"/>
</dbReference>
<dbReference type="CDD" id="cd14733">
    <property type="entry name" value="BACK"/>
    <property type="match status" value="1"/>
</dbReference>
<feature type="compositionally biased region" description="Basic and acidic residues" evidence="1">
    <location>
        <begin position="51"/>
        <end position="68"/>
    </location>
</feature>
<proteinExistence type="predicted"/>
<name>A0A9Q0LAZ2_ANAIG</name>
<evidence type="ECO:0000259" key="2">
    <source>
        <dbReference type="PROSITE" id="PS50097"/>
    </source>
</evidence>
<feature type="compositionally biased region" description="Basic residues" evidence="1">
    <location>
        <begin position="358"/>
        <end position="368"/>
    </location>
</feature>
<dbReference type="InterPro" id="IPR011333">
    <property type="entry name" value="SKP1/BTB/POZ_sf"/>
</dbReference>
<dbReference type="SMART" id="SM00225">
    <property type="entry name" value="BTB"/>
    <property type="match status" value="1"/>
</dbReference>
<feature type="compositionally biased region" description="Polar residues" evidence="1">
    <location>
        <begin position="493"/>
        <end position="514"/>
    </location>
</feature>
<feature type="compositionally biased region" description="Low complexity" evidence="1">
    <location>
        <begin position="326"/>
        <end position="348"/>
    </location>
</feature>
<feature type="compositionally biased region" description="Basic residues" evidence="1">
    <location>
        <begin position="391"/>
        <end position="402"/>
    </location>
</feature>
<evidence type="ECO:0000313" key="3">
    <source>
        <dbReference type="EMBL" id="KAJ5069711.1"/>
    </source>
</evidence>
<feature type="compositionally biased region" description="Basic residues" evidence="1">
    <location>
        <begin position="1"/>
        <end position="20"/>
    </location>
</feature>
<dbReference type="PROSITE" id="PS50097">
    <property type="entry name" value="BTB"/>
    <property type="match status" value="1"/>
</dbReference>
<dbReference type="Gene3D" id="3.30.710.10">
    <property type="entry name" value="Potassium Channel Kv1.1, Chain A"/>
    <property type="match status" value="1"/>
</dbReference>
<sequence>MENKKHKKSKNKTHKKKNKSKQKEKEKEKEKENETTETEEIEKENEEIEKENEKEEIEKENEEKEKPTKMLIKNYSNLLHSPNNFADFKLIVGSNSVEIPCHKAILSFQCPFFKKILRKQETTSYSFDDFNPNIMMLVLDFIYTSQINLQMENVIQVYLLSQKILLDLLTQQSHNYILQNLNAELVLQIFQNQNQNLLQTFKEQIDNFIRDHFKELLRFKEFSDLPFNDLIDIAQIAFQNHYNLKTFRLLDFFLNLIKLFKQQDFSLKQKIDNKNLIENFWEKYGKQFEIINIKDKYKKKRDRFINKLKRRQKSIDSEKQKANFTQNENQIQNENENENENQNQNQSENENENENHSHKSKNSKRRNKNGNQNENHFKNSEIVEENNEKKKLGKHKSKRKSKKDQNQDENQNQSEDENENKNESENENQDEDKNEEEKKHKKLGKHKSKRKSKKDQNENENENEKRNHSHKSKNSKRRNKNEARKNRIKYPNIYQSAKILNSKTNESKKQTNNIPKKLHKTQILVHKKSEKKHSNHESERKLLNPQDNQNSTGNKHKSKHRKKKENKKLKRVKSHQITKSKSNQFSELYNENENENENDNENENENENDNEIGNRGLSPNPQFENIKVAILTLDHEEKQRYDLIKTLVFEGFHPNNIDDIFLENQEPIDLVDYHVVLVYSIGGSELARKMGDFLYEISIMGIPILIMFGIDVKDAIEGKFLEIIPYVPGEQIIGENQKLGEIRQPNHPIMKGINEIISGEISYHSDIKSKDENQVICYWNDNIPLVIVGNIPKKDESGKHSQIMVLNLFPPSSDYLQFYWSVSTDVGKLIANSLFYLVNKN</sequence>
<feature type="region of interest" description="Disordered" evidence="1">
    <location>
        <begin position="309"/>
        <end position="619"/>
    </location>
</feature>
<feature type="compositionally biased region" description="Acidic residues" evidence="1">
    <location>
        <begin position="425"/>
        <end position="434"/>
    </location>
</feature>